<dbReference type="EMBL" id="LR699553">
    <property type="protein sequence ID" value="VVD29465.1"/>
    <property type="molecule type" value="Genomic_DNA"/>
</dbReference>
<dbReference type="Gene3D" id="3.40.1620.10">
    <property type="entry name" value="YefM-like domain"/>
    <property type="match status" value="1"/>
</dbReference>
<dbReference type="InterPro" id="IPR036165">
    <property type="entry name" value="YefM-like_sf"/>
</dbReference>
<organism evidence="2 3">
    <name type="scientific">Paraburkholderia dioscoreae</name>
    <dbReference type="NCBI Taxonomy" id="2604047"/>
    <lineage>
        <taxon>Bacteria</taxon>
        <taxon>Pseudomonadati</taxon>
        <taxon>Pseudomonadota</taxon>
        <taxon>Betaproteobacteria</taxon>
        <taxon>Burkholderiales</taxon>
        <taxon>Burkholderiaceae</taxon>
        <taxon>Paraburkholderia</taxon>
    </lineage>
</organism>
<keyword evidence="3" id="KW-1185">Reference proteome</keyword>
<protein>
    <recommendedName>
        <fullName evidence="4">Antitoxin</fullName>
    </recommendedName>
</protein>
<gene>
    <name evidence="2" type="ORF">PDMSB3_3009</name>
</gene>
<name>A0A5Q4Z7C4_9BURK</name>
<evidence type="ECO:0000256" key="1">
    <source>
        <dbReference type="ARBA" id="ARBA00009981"/>
    </source>
</evidence>
<evidence type="ECO:0000313" key="3">
    <source>
        <dbReference type="Proteomes" id="UP000325811"/>
    </source>
</evidence>
<evidence type="ECO:0008006" key="4">
    <source>
        <dbReference type="Google" id="ProtNLM"/>
    </source>
</evidence>
<dbReference type="AlphaFoldDB" id="A0A5Q4Z7C4"/>
<sequence length="84" mass="9591">MTIEKIMQRNLVSKSEFKTRALEFFRQVEFSGESLIVTDHGKPVLEVRPYRRAERCPLDALRGTVVKYDNLTASAGEDDCEAAR</sequence>
<evidence type="ECO:0000313" key="2">
    <source>
        <dbReference type="EMBL" id="VVD29465.1"/>
    </source>
</evidence>
<comment type="similarity">
    <text evidence="1">Belongs to the phD/YefM antitoxin family.</text>
</comment>
<dbReference type="KEGG" id="pdio:PDMSB3_3009"/>
<dbReference type="SUPFAM" id="SSF143120">
    <property type="entry name" value="YefM-like"/>
    <property type="match status" value="1"/>
</dbReference>
<dbReference type="Proteomes" id="UP000325811">
    <property type="component" value="Chromosome I"/>
</dbReference>
<accession>A0A5Q4Z7C4</accession>
<reference evidence="2 3" key="1">
    <citation type="submission" date="2019-08" db="EMBL/GenBank/DDBJ databases">
        <authorList>
            <person name="Herpell B J."/>
        </authorList>
    </citation>
    <scope>NUCLEOTIDE SEQUENCE [LARGE SCALE GENOMIC DNA]</scope>
    <source>
        <strain evidence="3">Msb3</strain>
    </source>
</reference>
<proteinExistence type="inferred from homology"/>